<sequence length="211" mass="22425">MKQILVYGDSLTWGADPATGLRHPVAQRWPNVLQAGLGAQAHVIQDGLGGRTTCFDDHAAPCCRNAVKTLPVALMANMPLDLVIVMLGTNDLKPVHGGVALGAQAGMRRLVQLVATLPYKPATAIPQMLIVAPPLCRMARNRPLDSAQRIAESRKLSHLYEKLSVEMGVAFFDASRVAEASEIDGVHLDQANTSAIGAALVAPVRTLLARA</sequence>
<gene>
    <name evidence="2" type="ORF">AQS8620_00675</name>
</gene>
<dbReference type="AlphaFoldDB" id="A0A1Y5RT51"/>
<feature type="domain" description="SGNH hydrolase-type esterase" evidence="1">
    <location>
        <begin position="6"/>
        <end position="183"/>
    </location>
</feature>
<proteinExistence type="predicted"/>
<dbReference type="Gene3D" id="3.40.50.1110">
    <property type="entry name" value="SGNH hydrolase"/>
    <property type="match status" value="1"/>
</dbReference>
<protein>
    <recommendedName>
        <fullName evidence="1">SGNH hydrolase-type esterase domain-containing protein</fullName>
    </recommendedName>
</protein>
<keyword evidence="3" id="KW-1185">Reference proteome</keyword>
<dbReference type="OrthoDB" id="164654at2"/>
<evidence type="ECO:0000259" key="1">
    <source>
        <dbReference type="Pfam" id="PF13472"/>
    </source>
</evidence>
<name>A0A1Y5RT51_9RHOB</name>
<reference evidence="2 3" key="1">
    <citation type="submission" date="2017-03" db="EMBL/GenBank/DDBJ databases">
        <authorList>
            <person name="Afonso C.L."/>
            <person name="Miller P.J."/>
            <person name="Scott M.A."/>
            <person name="Spackman E."/>
            <person name="Goraichik I."/>
            <person name="Dimitrov K.M."/>
            <person name="Suarez D.L."/>
            <person name="Swayne D.E."/>
        </authorList>
    </citation>
    <scope>NUCLEOTIDE SEQUENCE [LARGE SCALE GENOMIC DNA]</scope>
    <source>
        <strain evidence="2 3">CECT 8620</strain>
    </source>
</reference>
<dbReference type="InterPro" id="IPR036514">
    <property type="entry name" value="SGNH_hydro_sf"/>
</dbReference>
<dbReference type="CDD" id="cd01839">
    <property type="entry name" value="SGNH_arylesterase_like"/>
    <property type="match status" value="1"/>
</dbReference>
<evidence type="ECO:0000313" key="2">
    <source>
        <dbReference type="EMBL" id="SLN23783.1"/>
    </source>
</evidence>
<dbReference type="Pfam" id="PF13472">
    <property type="entry name" value="Lipase_GDSL_2"/>
    <property type="match status" value="1"/>
</dbReference>
<organism evidence="2 3">
    <name type="scientific">Aquimixticola soesokkakensis</name>
    <dbReference type="NCBI Taxonomy" id="1519096"/>
    <lineage>
        <taxon>Bacteria</taxon>
        <taxon>Pseudomonadati</taxon>
        <taxon>Pseudomonadota</taxon>
        <taxon>Alphaproteobacteria</taxon>
        <taxon>Rhodobacterales</taxon>
        <taxon>Paracoccaceae</taxon>
        <taxon>Aquimixticola</taxon>
    </lineage>
</organism>
<dbReference type="GO" id="GO:0016788">
    <property type="term" value="F:hydrolase activity, acting on ester bonds"/>
    <property type="evidence" value="ECO:0007669"/>
    <property type="project" value="UniProtKB-ARBA"/>
</dbReference>
<evidence type="ECO:0000313" key="3">
    <source>
        <dbReference type="Proteomes" id="UP000193862"/>
    </source>
</evidence>
<dbReference type="RefSeq" id="WP_085835437.1">
    <property type="nucleotide sequence ID" value="NZ_FWFS01000002.1"/>
</dbReference>
<dbReference type="InterPro" id="IPR013830">
    <property type="entry name" value="SGNH_hydro"/>
</dbReference>
<dbReference type="SUPFAM" id="SSF52266">
    <property type="entry name" value="SGNH hydrolase"/>
    <property type="match status" value="1"/>
</dbReference>
<dbReference type="Proteomes" id="UP000193862">
    <property type="component" value="Unassembled WGS sequence"/>
</dbReference>
<dbReference type="EMBL" id="FWFS01000002">
    <property type="protein sequence ID" value="SLN23783.1"/>
    <property type="molecule type" value="Genomic_DNA"/>
</dbReference>
<accession>A0A1Y5RT51</accession>